<accession>A0A022RVJ4</accession>
<proteinExistence type="predicted"/>
<dbReference type="EMBL" id="KI630218">
    <property type="protein sequence ID" value="EYU44079.1"/>
    <property type="molecule type" value="Genomic_DNA"/>
</dbReference>
<keyword evidence="2" id="KW-1185">Reference proteome</keyword>
<reference evidence="1 2" key="1">
    <citation type="journal article" date="2013" name="Proc. Natl. Acad. Sci. U.S.A.">
        <title>Fine-scale variation in meiotic recombination in Mimulus inferred from population shotgun sequencing.</title>
        <authorList>
            <person name="Hellsten U."/>
            <person name="Wright K.M."/>
            <person name="Jenkins J."/>
            <person name="Shu S."/>
            <person name="Yuan Y."/>
            <person name="Wessler S.R."/>
            <person name="Schmutz J."/>
            <person name="Willis J.H."/>
            <person name="Rokhsar D.S."/>
        </authorList>
    </citation>
    <scope>NUCLEOTIDE SEQUENCE [LARGE SCALE GENOMIC DNA]</scope>
    <source>
        <strain evidence="2">cv. DUN x IM62</strain>
    </source>
</reference>
<protein>
    <submittedName>
        <fullName evidence="1">Uncharacterized protein</fullName>
    </submittedName>
</protein>
<dbReference type="AlphaFoldDB" id="A0A022RVJ4"/>
<gene>
    <name evidence="1" type="ORF">MIMGU_mgv1a014458mg</name>
</gene>
<sequence>MEKKGIYSANLLPTCQIKETASHHLSAEIVSVREITCGSGDLHHFCNSRKNHTIFVIHFNCYTNCVNNPKEYICSLLPQISSSTVAPFLSPTASSTLLAGDTIRSRGYSLFASRLSPPPSPISLCRCKVLEEPQPSGSSVLASFNHGILARTIGSDCGEFLPVRSKVGGWCKVGSTGANVFRPNLLVSS</sequence>
<evidence type="ECO:0000313" key="2">
    <source>
        <dbReference type="Proteomes" id="UP000030748"/>
    </source>
</evidence>
<name>A0A022RVJ4_ERYGU</name>
<organism evidence="1 2">
    <name type="scientific">Erythranthe guttata</name>
    <name type="common">Yellow monkey flower</name>
    <name type="synonym">Mimulus guttatus</name>
    <dbReference type="NCBI Taxonomy" id="4155"/>
    <lineage>
        <taxon>Eukaryota</taxon>
        <taxon>Viridiplantae</taxon>
        <taxon>Streptophyta</taxon>
        <taxon>Embryophyta</taxon>
        <taxon>Tracheophyta</taxon>
        <taxon>Spermatophyta</taxon>
        <taxon>Magnoliopsida</taxon>
        <taxon>eudicotyledons</taxon>
        <taxon>Gunneridae</taxon>
        <taxon>Pentapetalae</taxon>
        <taxon>asterids</taxon>
        <taxon>lamiids</taxon>
        <taxon>Lamiales</taxon>
        <taxon>Phrymaceae</taxon>
        <taxon>Erythranthe</taxon>
    </lineage>
</organism>
<dbReference type="Proteomes" id="UP000030748">
    <property type="component" value="Unassembled WGS sequence"/>
</dbReference>
<evidence type="ECO:0000313" key="1">
    <source>
        <dbReference type="EMBL" id="EYU44079.1"/>
    </source>
</evidence>